<dbReference type="GO" id="GO:0032259">
    <property type="term" value="P:methylation"/>
    <property type="evidence" value="ECO:0007669"/>
    <property type="project" value="UniProtKB-KW"/>
</dbReference>
<dbReference type="CDD" id="cd02440">
    <property type="entry name" value="AdoMet_MTases"/>
    <property type="match status" value="1"/>
</dbReference>
<dbReference type="PANTHER" id="PTHR43591">
    <property type="entry name" value="METHYLTRANSFERASE"/>
    <property type="match status" value="1"/>
</dbReference>
<reference evidence="4" key="2">
    <citation type="submission" date="2020-09" db="EMBL/GenBank/DDBJ databases">
        <authorList>
            <person name="Sun Q."/>
            <person name="Sedlacek I."/>
        </authorList>
    </citation>
    <scope>NUCLEOTIDE SEQUENCE</scope>
    <source>
        <strain evidence="4">CCM 7897</strain>
    </source>
</reference>
<gene>
    <name evidence="4" type="ORF">GCM10007301_18370</name>
</gene>
<keyword evidence="2" id="KW-0472">Membrane</keyword>
<evidence type="ECO:0000256" key="2">
    <source>
        <dbReference type="SAM" id="Phobius"/>
    </source>
</evidence>
<name>A0A917F9S7_9HYPH</name>
<organism evidence="4 5">
    <name type="scientific">Azorhizobium oxalatiphilum</name>
    <dbReference type="NCBI Taxonomy" id="980631"/>
    <lineage>
        <taxon>Bacteria</taxon>
        <taxon>Pseudomonadati</taxon>
        <taxon>Pseudomonadota</taxon>
        <taxon>Alphaproteobacteria</taxon>
        <taxon>Hyphomicrobiales</taxon>
        <taxon>Xanthobacteraceae</taxon>
        <taxon>Azorhizobium</taxon>
    </lineage>
</organism>
<dbReference type="Gene3D" id="3.40.50.150">
    <property type="entry name" value="Vaccinia Virus protein VP39"/>
    <property type="match status" value="1"/>
</dbReference>
<feature type="transmembrane region" description="Helical" evidence="2">
    <location>
        <begin position="203"/>
        <end position="226"/>
    </location>
</feature>
<keyword evidence="2" id="KW-0812">Transmembrane</keyword>
<feature type="domain" description="Methyltransferase type 11" evidence="3">
    <location>
        <begin position="49"/>
        <end position="135"/>
    </location>
</feature>
<evidence type="ECO:0000256" key="1">
    <source>
        <dbReference type="SAM" id="MobiDB-lite"/>
    </source>
</evidence>
<reference evidence="4" key="1">
    <citation type="journal article" date="2014" name="Int. J. Syst. Evol. Microbiol.">
        <title>Complete genome sequence of Corynebacterium casei LMG S-19264T (=DSM 44701T), isolated from a smear-ripened cheese.</title>
        <authorList>
            <consortium name="US DOE Joint Genome Institute (JGI-PGF)"/>
            <person name="Walter F."/>
            <person name="Albersmeier A."/>
            <person name="Kalinowski J."/>
            <person name="Ruckert C."/>
        </authorList>
    </citation>
    <scope>NUCLEOTIDE SEQUENCE</scope>
    <source>
        <strain evidence="4">CCM 7897</strain>
    </source>
</reference>
<sequence length="263" mass="28633">MAEAFQPIAVRPPEDNRLLFWTRCLVDLQLWTIVRFLRGPLSAVRGQVLDVGAGQAPWTGMLGPDARYMGVDIEKADAFGMMRVPGVVYYDGGRLPMDDGSFDTLMCVEVLEHVPDPEALLADMHRVLKPGGRLLLTVPWSARVHHIPHDYSRFTRFGLASRMAAAGFVDVEVQERGNDIAAIANKLIILTLRLIRPKPRVRALWSWPLALLLAPATVGFVVAAHISVRCGLGSKEDPLGYGVTATKPGGQVSGDARPAGTGH</sequence>
<keyword evidence="4" id="KW-0808">Transferase</keyword>
<comment type="caution">
    <text evidence="4">The sequence shown here is derived from an EMBL/GenBank/DDBJ whole genome shotgun (WGS) entry which is preliminary data.</text>
</comment>
<keyword evidence="5" id="KW-1185">Reference proteome</keyword>
<dbReference type="GO" id="GO:0008757">
    <property type="term" value="F:S-adenosylmethionine-dependent methyltransferase activity"/>
    <property type="evidence" value="ECO:0007669"/>
    <property type="project" value="InterPro"/>
</dbReference>
<evidence type="ECO:0000313" key="5">
    <source>
        <dbReference type="Proteomes" id="UP000606044"/>
    </source>
</evidence>
<dbReference type="Pfam" id="PF08241">
    <property type="entry name" value="Methyltransf_11"/>
    <property type="match status" value="1"/>
</dbReference>
<dbReference type="SUPFAM" id="SSF53335">
    <property type="entry name" value="S-adenosyl-L-methionine-dependent methyltransferases"/>
    <property type="match status" value="1"/>
</dbReference>
<accession>A0A917F9S7</accession>
<evidence type="ECO:0000313" key="4">
    <source>
        <dbReference type="EMBL" id="GGF59004.1"/>
    </source>
</evidence>
<dbReference type="InterPro" id="IPR013216">
    <property type="entry name" value="Methyltransf_11"/>
</dbReference>
<protein>
    <submittedName>
        <fullName evidence="4">SAM-dependent methyltransferase</fullName>
    </submittedName>
</protein>
<feature type="region of interest" description="Disordered" evidence="1">
    <location>
        <begin position="243"/>
        <end position="263"/>
    </location>
</feature>
<dbReference type="AlphaFoldDB" id="A0A917F9S7"/>
<dbReference type="EMBL" id="BMCT01000002">
    <property type="protein sequence ID" value="GGF59004.1"/>
    <property type="molecule type" value="Genomic_DNA"/>
</dbReference>
<evidence type="ECO:0000259" key="3">
    <source>
        <dbReference type="Pfam" id="PF08241"/>
    </source>
</evidence>
<proteinExistence type="predicted"/>
<dbReference type="Proteomes" id="UP000606044">
    <property type="component" value="Unassembled WGS sequence"/>
</dbReference>
<keyword evidence="2" id="KW-1133">Transmembrane helix</keyword>
<dbReference type="InterPro" id="IPR029063">
    <property type="entry name" value="SAM-dependent_MTases_sf"/>
</dbReference>
<keyword evidence="4" id="KW-0489">Methyltransferase</keyword>